<reference evidence="1 2" key="1">
    <citation type="journal article" date="2023" name="Commun. Biol.">
        <title>Genome analysis of Parmales, the sister group of diatoms, reveals the evolutionary specialization of diatoms from phago-mixotrophs to photoautotrophs.</title>
        <authorList>
            <person name="Ban H."/>
            <person name="Sato S."/>
            <person name="Yoshikawa S."/>
            <person name="Yamada K."/>
            <person name="Nakamura Y."/>
            <person name="Ichinomiya M."/>
            <person name="Sato N."/>
            <person name="Blanc-Mathieu R."/>
            <person name="Endo H."/>
            <person name="Kuwata A."/>
            <person name="Ogata H."/>
        </authorList>
    </citation>
    <scope>NUCLEOTIDE SEQUENCE [LARGE SCALE GENOMIC DNA]</scope>
</reference>
<keyword evidence="2" id="KW-1185">Reference proteome</keyword>
<evidence type="ECO:0000313" key="1">
    <source>
        <dbReference type="EMBL" id="GMI18907.1"/>
    </source>
</evidence>
<organism evidence="1 2">
    <name type="scientific">Tetraparma gracilis</name>
    <dbReference type="NCBI Taxonomy" id="2962635"/>
    <lineage>
        <taxon>Eukaryota</taxon>
        <taxon>Sar</taxon>
        <taxon>Stramenopiles</taxon>
        <taxon>Ochrophyta</taxon>
        <taxon>Bolidophyceae</taxon>
        <taxon>Parmales</taxon>
        <taxon>Triparmaceae</taxon>
        <taxon>Tetraparma</taxon>
    </lineage>
</organism>
<proteinExistence type="predicted"/>
<evidence type="ECO:0008006" key="3">
    <source>
        <dbReference type="Google" id="ProtNLM"/>
    </source>
</evidence>
<dbReference type="EMBL" id="BRYB01004927">
    <property type="protein sequence ID" value="GMI18907.1"/>
    <property type="molecule type" value="Genomic_DNA"/>
</dbReference>
<dbReference type="InterPro" id="IPR036514">
    <property type="entry name" value="SGNH_hydro_sf"/>
</dbReference>
<name>A0ABQ6M3F5_9STRA</name>
<comment type="caution">
    <text evidence="1">The sequence shown here is derived from an EMBL/GenBank/DDBJ whole genome shotgun (WGS) entry which is preliminary data.</text>
</comment>
<gene>
    <name evidence="1" type="ORF">TeGR_g11397</name>
</gene>
<evidence type="ECO:0000313" key="2">
    <source>
        <dbReference type="Proteomes" id="UP001165060"/>
    </source>
</evidence>
<accession>A0ABQ6M3F5</accession>
<dbReference type="Gene3D" id="3.40.50.1110">
    <property type="entry name" value="SGNH hydrolase"/>
    <property type="match status" value="1"/>
</dbReference>
<protein>
    <recommendedName>
        <fullName evidence="3">SGNH hydrolase-type esterase domain-containing protein</fullName>
    </recommendedName>
</protein>
<dbReference type="SUPFAM" id="SSF52266">
    <property type="entry name" value="SGNH hydrolase"/>
    <property type="match status" value="1"/>
</dbReference>
<sequence>MAPPQTSSIQPSSIDSKAYYNNYHGHLIPHLNIVHAALRPNPVMWLAGDSSLDNKYWFYQHSSAAIGGYEQILDPPLMKQDIAYHLTSQSLSRQLSPPATTINAAMEATTLNQRVFGLLAQDKFIRDNIQSDDTLVVSVGGNDIALLPSCCTVCNMLGLVYCTPTSFIEHGCSNPLPVDDCCCGCGASSLSMLTSFPPCGGYFAHLFRVRVQSYISKLVAKTKPKRVVVCMIYYLDEKGRGGWADCALSALNYNSNPAKLQLLIRKTFEEATSKIDLGPDVQVIPVPLFEALDGTDPSDYVERVEPSALGGAKLAELILNKIEAAESQNMNRC</sequence>
<dbReference type="Proteomes" id="UP001165060">
    <property type="component" value="Unassembled WGS sequence"/>
</dbReference>